<name>A0A7W7K011_9SPHN</name>
<organism evidence="1 2">
    <name type="scientific">Sphingomonas kyeonggiensis</name>
    <dbReference type="NCBI Taxonomy" id="1268553"/>
    <lineage>
        <taxon>Bacteria</taxon>
        <taxon>Pseudomonadati</taxon>
        <taxon>Pseudomonadota</taxon>
        <taxon>Alphaproteobacteria</taxon>
        <taxon>Sphingomonadales</taxon>
        <taxon>Sphingomonadaceae</taxon>
        <taxon>Sphingomonas</taxon>
    </lineage>
</organism>
<comment type="caution">
    <text evidence="1">The sequence shown here is derived from an EMBL/GenBank/DDBJ whole genome shotgun (WGS) entry which is preliminary data.</text>
</comment>
<accession>A0A7W7K011</accession>
<protein>
    <submittedName>
        <fullName evidence="1">Uncharacterized protein</fullName>
    </submittedName>
</protein>
<reference evidence="1 2" key="1">
    <citation type="submission" date="2020-08" db="EMBL/GenBank/DDBJ databases">
        <title>Functional genomics of gut bacteria from endangered species of beetles.</title>
        <authorList>
            <person name="Carlos-Shanley C."/>
        </authorList>
    </citation>
    <scope>NUCLEOTIDE SEQUENCE [LARGE SCALE GENOMIC DNA]</scope>
    <source>
        <strain evidence="1 2">S00224</strain>
    </source>
</reference>
<dbReference type="Proteomes" id="UP000575241">
    <property type="component" value="Unassembled WGS sequence"/>
</dbReference>
<evidence type="ECO:0000313" key="1">
    <source>
        <dbReference type="EMBL" id="MBB4838182.1"/>
    </source>
</evidence>
<dbReference type="AlphaFoldDB" id="A0A7W7K011"/>
<dbReference type="EMBL" id="JACHLN010000001">
    <property type="protein sequence ID" value="MBB4838182.1"/>
    <property type="molecule type" value="Genomic_DNA"/>
</dbReference>
<evidence type="ECO:0000313" key="2">
    <source>
        <dbReference type="Proteomes" id="UP000575241"/>
    </source>
</evidence>
<dbReference type="RefSeq" id="WP_184163920.1">
    <property type="nucleotide sequence ID" value="NZ_JACHLN010000001.1"/>
</dbReference>
<keyword evidence="2" id="KW-1185">Reference proteome</keyword>
<sequence>MADILIPTIRFVDIAAREKAAREAITSSFDNLTARLAKLGQLSQTDAAELARVRELKALIDSDKGKFYFDPLFATARAALKSAESGLRPRAVEHEQGVLQFPEMAGDKATEAERDAEVARVGLILGLLQYNGTALPRLVVSGKTPQPDPEDPNTAEFGEGLFRAVGRIAGRTELAERTLKQVGAAVNIQGDRKEPGVSSAEYAKVFEGLVGRGVTAHDVNLKRLVEDQFDKVQALGDDQAMHDVLIDLPDLEATTAFEVVASHCKLMGSFIFASAFEELKAFQVVDKLVEMSQRGDLALIKGPAGTQLYNYWREAPNRMSESERQGFYAMMLGLPTGQPGVKVNVEFQDLWLRFVSSVSTLVREARVDALIRAATPMAVNQQQVKKAARDLATNMSLHGYGMAFYAAADLQKQINDMISLLQDKELLLAIGQKDMWGVIDQVAQTELGGARNSSKYRMLATSGAIISSWIANNNDRLRDPTSPMIDLGVVSNPPTRPRGQSAVSHPNDYDLVNACEMWLADSAMDEGRIEQMSQPREAPNMTSRPIQIPSIARDLLDSAGLGMGMGYAQAPQSNGHARNGYGY</sequence>
<proteinExistence type="predicted"/>
<gene>
    <name evidence="1" type="ORF">HNP52_001233</name>
</gene>